<dbReference type="InterPro" id="IPR050955">
    <property type="entry name" value="Plant_Biomass_Hydrol_Est"/>
</dbReference>
<feature type="chain" id="PRO_5032728276" evidence="2">
    <location>
        <begin position="22"/>
        <end position="820"/>
    </location>
</feature>
<comment type="caution">
    <text evidence="3">The sequence shown here is derived from an EMBL/GenBank/DDBJ whole genome shotgun (WGS) entry which is preliminary data.</text>
</comment>
<name>A0A840U6Q3_9BACT</name>
<reference evidence="3 4" key="1">
    <citation type="submission" date="2020-08" db="EMBL/GenBank/DDBJ databases">
        <title>Genomic Encyclopedia of Type Strains, Phase IV (KMG-IV): sequencing the most valuable type-strain genomes for metagenomic binning, comparative biology and taxonomic classification.</title>
        <authorList>
            <person name="Goeker M."/>
        </authorList>
    </citation>
    <scope>NUCLEOTIDE SEQUENCE [LARGE SCALE GENOMIC DNA]</scope>
    <source>
        <strain evidence="3 4">DSM 105074</strain>
    </source>
</reference>
<dbReference type="AlphaFoldDB" id="A0A840U6Q3"/>
<dbReference type="Gene3D" id="3.40.50.1820">
    <property type="entry name" value="alpha/beta hydrolase"/>
    <property type="match status" value="1"/>
</dbReference>
<accession>A0A840U6Q3</accession>
<dbReference type="PANTHER" id="PTHR43037">
    <property type="entry name" value="UNNAMED PRODUCT-RELATED"/>
    <property type="match status" value="1"/>
</dbReference>
<evidence type="ECO:0000256" key="2">
    <source>
        <dbReference type="SAM" id="SignalP"/>
    </source>
</evidence>
<dbReference type="PANTHER" id="PTHR43037:SF4">
    <property type="entry name" value="PEPTIDASE S9 PROLYL OLIGOPEPTIDASE CATALYTIC DOMAIN-CONTAINING PROTEIN"/>
    <property type="match status" value="1"/>
</dbReference>
<organism evidence="3 4">
    <name type="scientific">Rhabdobacter roseus</name>
    <dbReference type="NCBI Taxonomy" id="1655419"/>
    <lineage>
        <taxon>Bacteria</taxon>
        <taxon>Pseudomonadati</taxon>
        <taxon>Bacteroidota</taxon>
        <taxon>Cytophagia</taxon>
        <taxon>Cytophagales</taxon>
        <taxon>Cytophagaceae</taxon>
        <taxon>Rhabdobacter</taxon>
    </lineage>
</organism>
<sequence length="820" mass="90138">MKKFLLSSLVVLFTFVQSLHAQKEYYFSEGLGVGPCHAYGREALYTDQLAYQLYAGTLAKPAAGQVLLTDEAGQAVSWQAVQADTAHRFRSNAFSNGYLYLTYHSPKAQEVLLTLTGHDMAYVNGAPRGGDMYRYGWMHLPVSLKKGLNEIYVRVARYGRYGGITAKLTFPAKPVFLGTEDVTLPHIVASLPNDSLWVGMVVMNTTNKPLSALQIVSTLAGREVRTTLPSLPPLTSRKVGFKINASQVLSVGTHQATVRLLHNGKEIDQVPLELETIAEGKQYSRTFVSDIDGSVQYYSVAPQQKPDGKAPALFLSVHGAEVQAINQARAYKPKDWGVLVAPTNRRPRGFNWEDWGRLDALEVLDIAKKQFKPDPARIYLTGHSMGGHGTWYLGATYPDQWAAIAPCAGYPTLASYGSHDGQIPDSARSDMEAVLLRASNPSNVLALATNYKAHGIYINHGDADRVVPVTYARQMRQLLGTFHTDFSYYEYPGGSHWYSDESVDWGPLFEFFSWHRIPTAAVDSTLDFTTANPGISSKMRWVGIHQQTTPLKYSRVQLDRSAAQRTIRGTTQNVDLLSLDLAGFAAGETVQITLDSLTPISHKIKTANETIYLRKGTSWQLATAAEATQKGGHRYGTLKEPFNNRMVFVYGTSGTKEENEWAYNKARFDQETWYYRANGAVEVVADKEFTPAKYPNRGVIIYGNASTNSAWNSLLANCPIQVQKGQITAGSTRLSGDDLGTYFVWPRADSPTASVAVVAGTGLKGMNATNANQYFSGGSGFADVMIFSLDMLQGGIKGVKMAGFLGNDWTVEKGDFVVNE</sequence>
<evidence type="ECO:0000313" key="3">
    <source>
        <dbReference type="EMBL" id="MBB5287499.1"/>
    </source>
</evidence>
<dbReference type="InterPro" id="IPR000801">
    <property type="entry name" value="Esterase-like"/>
</dbReference>
<evidence type="ECO:0000256" key="1">
    <source>
        <dbReference type="ARBA" id="ARBA00022729"/>
    </source>
</evidence>
<gene>
    <name evidence="3" type="ORF">HNQ92_005663</name>
</gene>
<dbReference type="RefSeq" id="WP_184179777.1">
    <property type="nucleotide sequence ID" value="NZ_JACHGF010000019.1"/>
</dbReference>
<dbReference type="SUPFAM" id="SSF53474">
    <property type="entry name" value="alpha/beta-Hydrolases"/>
    <property type="match status" value="2"/>
</dbReference>
<feature type="signal peptide" evidence="2">
    <location>
        <begin position="1"/>
        <end position="21"/>
    </location>
</feature>
<keyword evidence="4" id="KW-1185">Reference proteome</keyword>
<proteinExistence type="predicted"/>
<dbReference type="Pfam" id="PF00756">
    <property type="entry name" value="Esterase"/>
    <property type="match status" value="1"/>
</dbReference>
<dbReference type="InterPro" id="IPR029058">
    <property type="entry name" value="AB_hydrolase_fold"/>
</dbReference>
<keyword evidence="1 2" id="KW-0732">Signal</keyword>
<evidence type="ECO:0000313" key="4">
    <source>
        <dbReference type="Proteomes" id="UP000557307"/>
    </source>
</evidence>
<dbReference type="Proteomes" id="UP000557307">
    <property type="component" value="Unassembled WGS sequence"/>
</dbReference>
<dbReference type="EMBL" id="JACHGF010000019">
    <property type="protein sequence ID" value="MBB5287499.1"/>
    <property type="molecule type" value="Genomic_DNA"/>
</dbReference>
<protein>
    <submittedName>
        <fullName evidence="3">Pimeloyl-ACP methyl ester carboxylesterase</fullName>
    </submittedName>
</protein>